<evidence type="ECO:0000259" key="1">
    <source>
        <dbReference type="Pfam" id="PF13577"/>
    </source>
</evidence>
<dbReference type="EMBL" id="CAFBMX010000010">
    <property type="protein sequence ID" value="CAB4940899.1"/>
    <property type="molecule type" value="Genomic_DNA"/>
</dbReference>
<reference evidence="2" key="1">
    <citation type="submission" date="2020-05" db="EMBL/GenBank/DDBJ databases">
        <authorList>
            <person name="Chiriac C."/>
            <person name="Salcher M."/>
            <person name="Ghai R."/>
            <person name="Kavagutti S V."/>
        </authorList>
    </citation>
    <scope>NUCLEOTIDE SEQUENCE</scope>
</reference>
<dbReference type="Pfam" id="PF13577">
    <property type="entry name" value="SnoaL_4"/>
    <property type="match status" value="1"/>
</dbReference>
<dbReference type="AlphaFoldDB" id="A0A6J7JD59"/>
<proteinExistence type="predicted"/>
<sequence length="169" mass="19159">MARLSDGSVEEQVARLVAIEEIKALRSRYWRFVDTKKWDDFGRLFATDATFMDHAAQFGCNGREEIQGNISAVLQPALSVHQGHQYEIEVLSDTTARGIWVMYDHLEFPPGPITPQDPYAGAHVDGWGHYLDEYVKVDGEWLFQTVNLYRLRLTVNSPSSTEYPPVPGS</sequence>
<name>A0A6J7JD59_9ZZZZ</name>
<dbReference type="Gene3D" id="3.10.450.50">
    <property type="match status" value="1"/>
</dbReference>
<gene>
    <name evidence="2" type="ORF">UFOPK3674_01819</name>
</gene>
<dbReference type="InterPro" id="IPR037401">
    <property type="entry name" value="SnoaL-like"/>
</dbReference>
<feature type="domain" description="SnoaL-like" evidence="1">
    <location>
        <begin position="15"/>
        <end position="145"/>
    </location>
</feature>
<dbReference type="InterPro" id="IPR032710">
    <property type="entry name" value="NTF2-like_dom_sf"/>
</dbReference>
<dbReference type="SUPFAM" id="SSF54427">
    <property type="entry name" value="NTF2-like"/>
    <property type="match status" value="1"/>
</dbReference>
<organism evidence="2">
    <name type="scientific">freshwater metagenome</name>
    <dbReference type="NCBI Taxonomy" id="449393"/>
    <lineage>
        <taxon>unclassified sequences</taxon>
        <taxon>metagenomes</taxon>
        <taxon>ecological metagenomes</taxon>
    </lineage>
</organism>
<evidence type="ECO:0000313" key="2">
    <source>
        <dbReference type="EMBL" id="CAB4940899.1"/>
    </source>
</evidence>
<accession>A0A6J7JD59</accession>
<protein>
    <submittedName>
        <fullName evidence="2">Unannotated protein</fullName>
    </submittedName>
</protein>